<evidence type="ECO:0000256" key="9">
    <source>
        <dbReference type="ARBA" id="ARBA00048312"/>
    </source>
</evidence>
<evidence type="ECO:0000256" key="11">
    <source>
        <dbReference type="ARBA" id="ARBA00049308"/>
    </source>
</evidence>
<evidence type="ECO:0000259" key="14">
    <source>
        <dbReference type="PROSITE" id="PS50011"/>
    </source>
</evidence>
<evidence type="ECO:0000313" key="16">
    <source>
        <dbReference type="Proteomes" id="UP001364617"/>
    </source>
</evidence>
<comment type="similarity">
    <text evidence="1">Belongs to the protein kinase superfamily. CMGC Ser/Thr protein kinase family. MAP kinase subfamily.</text>
</comment>
<comment type="catalytic activity">
    <reaction evidence="9">
        <text>L-seryl-[protein] + ATP = O-phospho-L-seryl-[protein] + ADP + H(+)</text>
        <dbReference type="Rhea" id="RHEA:17989"/>
        <dbReference type="Rhea" id="RHEA-COMP:9863"/>
        <dbReference type="Rhea" id="RHEA-COMP:11604"/>
        <dbReference type="ChEBI" id="CHEBI:15378"/>
        <dbReference type="ChEBI" id="CHEBI:29999"/>
        <dbReference type="ChEBI" id="CHEBI:30616"/>
        <dbReference type="ChEBI" id="CHEBI:83421"/>
        <dbReference type="ChEBI" id="CHEBI:456216"/>
        <dbReference type="EC" id="2.7.11.24"/>
    </reaction>
</comment>
<dbReference type="PANTHER" id="PTHR24058">
    <property type="entry name" value="DUAL SPECIFICITY PROTEIN KINASE"/>
    <property type="match status" value="1"/>
</dbReference>
<reference evidence="15 16" key="1">
    <citation type="submission" date="2024-02" db="EMBL/GenBank/DDBJ databases">
        <title>Chromosome-level genome assembly of the Eurasian Minnow (Phoxinus phoxinus).</title>
        <authorList>
            <person name="Oriowo T.O."/>
            <person name="Martin S."/>
            <person name="Stange M."/>
            <person name="Chrysostomakis Y."/>
            <person name="Brown T."/>
            <person name="Winkler S."/>
            <person name="Kukowka S."/>
            <person name="Myers E.W."/>
            <person name="Bohne A."/>
        </authorList>
    </citation>
    <scope>NUCLEOTIDE SEQUENCE [LARGE SCALE GENOMIC DNA]</scope>
    <source>
        <strain evidence="15">ZFMK-TIS-60720</strain>
        <tissue evidence="15">Whole Organism</tissue>
    </source>
</reference>
<organism evidence="15 16">
    <name type="scientific">Phoxinus phoxinus</name>
    <name type="common">Eurasian minnow</name>
    <dbReference type="NCBI Taxonomy" id="58324"/>
    <lineage>
        <taxon>Eukaryota</taxon>
        <taxon>Metazoa</taxon>
        <taxon>Chordata</taxon>
        <taxon>Craniata</taxon>
        <taxon>Vertebrata</taxon>
        <taxon>Euteleostomi</taxon>
        <taxon>Actinopterygii</taxon>
        <taxon>Neopterygii</taxon>
        <taxon>Teleostei</taxon>
        <taxon>Ostariophysi</taxon>
        <taxon>Cypriniformes</taxon>
        <taxon>Leuciscidae</taxon>
        <taxon>Phoxininae</taxon>
        <taxon>Phoxinus</taxon>
    </lineage>
</organism>
<evidence type="ECO:0000256" key="6">
    <source>
        <dbReference type="ARBA" id="ARBA00022777"/>
    </source>
</evidence>
<dbReference type="GO" id="GO:0004707">
    <property type="term" value="F:MAP kinase activity"/>
    <property type="evidence" value="ECO:0007669"/>
    <property type="project" value="UniProtKB-EC"/>
</dbReference>
<dbReference type="InterPro" id="IPR011009">
    <property type="entry name" value="Kinase-like_dom_sf"/>
</dbReference>
<keyword evidence="5" id="KW-0547">Nucleotide-binding</keyword>
<protein>
    <recommendedName>
        <fullName evidence="14">Protein kinase domain-containing protein</fullName>
    </recommendedName>
</protein>
<keyword evidence="7" id="KW-0067">ATP-binding</keyword>
<dbReference type="Gene3D" id="1.10.510.10">
    <property type="entry name" value="Transferase(Phosphotransferase) domain 1"/>
    <property type="match status" value="1"/>
</dbReference>
<comment type="similarity">
    <text evidence="2">Belongs to the protein kinase superfamily. CMGC Ser/Thr protein kinase family. MNB/DYRK subfamily.</text>
</comment>
<evidence type="ECO:0000256" key="2">
    <source>
        <dbReference type="ARBA" id="ARBA00008867"/>
    </source>
</evidence>
<dbReference type="Pfam" id="PF00069">
    <property type="entry name" value="Pkinase"/>
    <property type="match status" value="1"/>
</dbReference>
<comment type="catalytic activity">
    <reaction evidence="11">
        <text>L-threonyl-[protein] + ATP = O-phospho-L-threonyl-[protein] + ADP + H(+)</text>
        <dbReference type="Rhea" id="RHEA:46608"/>
        <dbReference type="Rhea" id="RHEA-COMP:11060"/>
        <dbReference type="Rhea" id="RHEA-COMP:11605"/>
        <dbReference type="ChEBI" id="CHEBI:15378"/>
        <dbReference type="ChEBI" id="CHEBI:30013"/>
        <dbReference type="ChEBI" id="CHEBI:30616"/>
        <dbReference type="ChEBI" id="CHEBI:61977"/>
        <dbReference type="ChEBI" id="CHEBI:456216"/>
        <dbReference type="EC" id="2.7.12.1"/>
    </reaction>
</comment>
<keyword evidence="16" id="KW-1185">Reference proteome</keyword>
<dbReference type="EMBL" id="JAYKXH010000022">
    <property type="protein sequence ID" value="KAK7128117.1"/>
    <property type="molecule type" value="Genomic_DNA"/>
</dbReference>
<evidence type="ECO:0000256" key="8">
    <source>
        <dbReference type="ARBA" id="ARBA00047592"/>
    </source>
</evidence>
<feature type="region of interest" description="Disordered" evidence="13">
    <location>
        <begin position="1"/>
        <end position="24"/>
    </location>
</feature>
<comment type="catalytic activity">
    <reaction evidence="8">
        <text>L-threonyl-[protein] + ATP = O-phospho-L-threonyl-[protein] + ADP + H(+)</text>
        <dbReference type="Rhea" id="RHEA:46608"/>
        <dbReference type="Rhea" id="RHEA-COMP:11060"/>
        <dbReference type="Rhea" id="RHEA-COMP:11605"/>
        <dbReference type="ChEBI" id="CHEBI:15378"/>
        <dbReference type="ChEBI" id="CHEBI:30013"/>
        <dbReference type="ChEBI" id="CHEBI:30616"/>
        <dbReference type="ChEBI" id="CHEBI:61977"/>
        <dbReference type="ChEBI" id="CHEBI:456216"/>
        <dbReference type="EC" id="2.7.11.24"/>
    </reaction>
</comment>
<feature type="compositionally biased region" description="Basic residues" evidence="13">
    <location>
        <begin position="1"/>
        <end position="10"/>
    </location>
</feature>
<dbReference type="Gene3D" id="3.30.200.20">
    <property type="entry name" value="Phosphorylase Kinase, domain 1"/>
    <property type="match status" value="1"/>
</dbReference>
<dbReference type="Gene3D" id="3.30.10.30">
    <property type="entry name" value="DYRK"/>
    <property type="match status" value="1"/>
</dbReference>
<sequence>MNVQMKKVHAPRPPANVQKEKHMSDVRQRVRPIPNQVCPAIFPPLVVQAVKPPQQNGRLLNRPSEPQLKLPYISHRSVSQKPGTLKLNGLKGVSGKMKMGKKKKEPLGVTEVMQKYGKMLTEFEQKEILGYSEIWYLGLKATKIRKYDDEKGHYIMVPHDHIAYRHEMLEVMGHGAFSQVLKCRDHKTNEMVAIKVLKDDHCMKEIKILETLLEKERDTSTSTVQMKEHFIFRKHLCITFELLGSNLNEILKQRHFQGFSKKLICHYASSMLKCLLVLHDEKIIHADLKPENILAIDEEHSDVKVADFGCGCYEDEQVFSYIGTRWYRAPELLLCQPYSAAIDMWSLGCVLAELDTGRPIFTGRNEPDQLSCIMEVLGMPPIDETEKSEFWTAFFAGKWKHKTVAKPSAIRHPKSRPLASILGATDQAFLDFVRRCLTWDPKMRMTPQEAMQHKWIEEGRRNNHHRTHEPKDSIAEPPFPNPRSCPLRKGGHKTFCEERLAHLRNVCNPMKISILKPSAKHPP</sequence>
<evidence type="ECO:0000256" key="1">
    <source>
        <dbReference type="ARBA" id="ARBA00008832"/>
    </source>
</evidence>
<feature type="domain" description="Protein kinase" evidence="14">
    <location>
        <begin position="166"/>
        <end position="456"/>
    </location>
</feature>
<dbReference type="InterPro" id="IPR050494">
    <property type="entry name" value="Ser_Thr_dual-spec_kinase"/>
</dbReference>
<dbReference type="AlphaFoldDB" id="A0AAN9CFV4"/>
<dbReference type="PROSITE" id="PS50011">
    <property type="entry name" value="PROTEIN_KINASE_DOM"/>
    <property type="match status" value="1"/>
</dbReference>
<evidence type="ECO:0000256" key="7">
    <source>
        <dbReference type="ARBA" id="ARBA00022840"/>
    </source>
</evidence>
<dbReference type="GO" id="GO:0005634">
    <property type="term" value="C:nucleus"/>
    <property type="evidence" value="ECO:0007669"/>
    <property type="project" value="TreeGrafter"/>
</dbReference>
<dbReference type="InterPro" id="IPR042521">
    <property type="entry name" value="DYRK"/>
</dbReference>
<dbReference type="InterPro" id="IPR000719">
    <property type="entry name" value="Prot_kinase_dom"/>
</dbReference>
<evidence type="ECO:0000256" key="3">
    <source>
        <dbReference type="ARBA" id="ARBA00022527"/>
    </source>
</evidence>
<evidence type="ECO:0000256" key="13">
    <source>
        <dbReference type="SAM" id="MobiDB-lite"/>
    </source>
</evidence>
<evidence type="ECO:0000256" key="4">
    <source>
        <dbReference type="ARBA" id="ARBA00022679"/>
    </source>
</evidence>
<gene>
    <name evidence="15" type="ORF">R3I93_020656</name>
</gene>
<comment type="catalytic activity">
    <reaction evidence="12">
        <text>L-tyrosyl-[protein] + ATP = O-phospho-L-tyrosyl-[protein] + ADP + H(+)</text>
        <dbReference type="Rhea" id="RHEA:10596"/>
        <dbReference type="Rhea" id="RHEA-COMP:10136"/>
        <dbReference type="Rhea" id="RHEA-COMP:20101"/>
        <dbReference type="ChEBI" id="CHEBI:15378"/>
        <dbReference type="ChEBI" id="CHEBI:30616"/>
        <dbReference type="ChEBI" id="CHEBI:46858"/>
        <dbReference type="ChEBI" id="CHEBI:61978"/>
        <dbReference type="ChEBI" id="CHEBI:456216"/>
        <dbReference type="EC" id="2.7.12.1"/>
    </reaction>
</comment>
<dbReference type="Proteomes" id="UP001364617">
    <property type="component" value="Unassembled WGS sequence"/>
</dbReference>
<comment type="caution">
    <text evidence="15">The sequence shown here is derived from an EMBL/GenBank/DDBJ whole genome shotgun (WGS) entry which is preliminary data.</text>
</comment>
<name>A0AAN9CFV4_9TELE</name>
<keyword evidence="6" id="KW-0418">Kinase</keyword>
<dbReference type="GO" id="GO:0005856">
    <property type="term" value="C:cytoskeleton"/>
    <property type="evidence" value="ECO:0007669"/>
    <property type="project" value="TreeGrafter"/>
</dbReference>
<dbReference type="GO" id="GO:0005737">
    <property type="term" value="C:cytoplasm"/>
    <property type="evidence" value="ECO:0007669"/>
    <property type="project" value="TreeGrafter"/>
</dbReference>
<dbReference type="FunFam" id="1.10.510.10:FF:000624">
    <property type="entry name" value="Mitogen-activated protein kinase"/>
    <property type="match status" value="1"/>
</dbReference>
<accession>A0AAN9CFV4</accession>
<feature type="region of interest" description="Disordered" evidence="13">
    <location>
        <begin position="460"/>
        <end position="484"/>
    </location>
</feature>
<keyword evidence="4" id="KW-0808">Transferase</keyword>
<dbReference type="SUPFAM" id="SSF56112">
    <property type="entry name" value="Protein kinase-like (PK-like)"/>
    <property type="match status" value="1"/>
</dbReference>
<keyword evidence="3" id="KW-0723">Serine/threonine-protein kinase</keyword>
<dbReference type="SMART" id="SM00220">
    <property type="entry name" value="S_TKc"/>
    <property type="match status" value="1"/>
</dbReference>
<evidence type="ECO:0000256" key="5">
    <source>
        <dbReference type="ARBA" id="ARBA00022741"/>
    </source>
</evidence>
<dbReference type="PANTHER" id="PTHR24058:SF22">
    <property type="entry name" value="DUAL SPECIFICITY TYROSINE-PHOSPHORYLATION-REGULATED KINASE 4"/>
    <property type="match status" value="1"/>
</dbReference>
<evidence type="ECO:0000256" key="10">
    <source>
        <dbReference type="ARBA" id="ARBA00049003"/>
    </source>
</evidence>
<evidence type="ECO:0000256" key="12">
    <source>
        <dbReference type="ARBA" id="ARBA00051680"/>
    </source>
</evidence>
<comment type="catalytic activity">
    <reaction evidence="10">
        <text>L-seryl-[protein] + ATP = O-phospho-L-seryl-[protein] + ADP + H(+)</text>
        <dbReference type="Rhea" id="RHEA:17989"/>
        <dbReference type="Rhea" id="RHEA-COMP:9863"/>
        <dbReference type="Rhea" id="RHEA-COMP:11604"/>
        <dbReference type="ChEBI" id="CHEBI:15378"/>
        <dbReference type="ChEBI" id="CHEBI:29999"/>
        <dbReference type="ChEBI" id="CHEBI:30616"/>
        <dbReference type="ChEBI" id="CHEBI:83421"/>
        <dbReference type="ChEBI" id="CHEBI:456216"/>
        <dbReference type="EC" id="2.7.12.1"/>
    </reaction>
</comment>
<dbReference type="GO" id="GO:0004712">
    <property type="term" value="F:protein serine/threonine/tyrosine kinase activity"/>
    <property type="evidence" value="ECO:0007669"/>
    <property type="project" value="UniProtKB-EC"/>
</dbReference>
<proteinExistence type="inferred from homology"/>
<dbReference type="GO" id="GO:0005524">
    <property type="term" value="F:ATP binding"/>
    <property type="evidence" value="ECO:0007669"/>
    <property type="project" value="UniProtKB-KW"/>
</dbReference>
<evidence type="ECO:0000313" key="15">
    <source>
        <dbReference type="EMBL" id="KAK7128117.1"/>
    </source>
</evidence>